<dbReference type="SUPFAM" id="SSF53448">
    <property type="entry name" value="Nucleotide-diphospho-sugar transferases"/>
    <property type="match status" value="1"/>
</dbReference>
<dbReference type="InterPro" id="IPR025993">
    <property type="entry name" value="Ceramide_glucosylTrfase"/>
</dbReference>
<evidence type="ECO:0000256" key="9">
    <source>
        <dbReference type="SAM" id="MobiDB-lite"/>
    </source>
</evidence>
<dbReference type="RefSeq" id="WP_145030234.1">
    <property type="nucleotide sequence ID" value="NZ_CP036271.1"/>
</dbReference>
<feature type="transmembrane region" description="Helical" evidence="10">
    <location>
        <begin position="6"/>
        <end position="28"/>
    </location>
</feature>
<evidence type="ECO:0000256" key="5">
    <source>
        <dbReference type="ARBA" id="ARBA00022679"/>
    </source>
</evidence>
<dbReference type="EMBL" id="CP036271">
    <property type="protein sequence ID" value="QDT54373.1"/>
    <property type="molecule type" value="Genomic_DNA"/>
</dbReference>
<dbReference type="InterPro" id="IPR029044">
    <property type="entry name" value="Nucleotide-diphossugar_trans"/>
</dbReference>
<dbReference type="Proteomes" id="UP000315700">
    <property type="component" value="Chromosome"/>
</dbReference>
<evidence type="ECO:0000256" key="3">
    <source>
        <dbReference type="ARBA" id="ARBA00004991"/>
    </source>
</evidence>
<keyword evidence="6 10" id="KW-0812">Transmembrane</keyword>
<comment type="pathway">
    <text evidence="2">Lipid metabolism; sphingolipid metabolism.</text>
</comment>
<evidence type="ECO:0000256" key="10">
    <source>
        <dbReference type="SAM" id="Phobius"/>
    </source>
</evidence>
<feature type="transmembrane region" description="Helical" evidence="10">
    <location>
        <begin position="282"/>
        <end position="303"/>
    </location>
</feature>
<evidence type="ECO:0000313" key="11">
    <source>
        <dbReference type="EMBL" id="QDT54373.1"/>
    </source>
</evidence>
<proteinExistence type="predicted"/>
<comment type="subcellular location">
    <subcellularLocation>
        <location evidence="1">Membrane</location>
        <topology evidence="1">Multi-pass membrane protein</topology>
    </subcellularLocation>
</comment>
<dbReference type="Pfam" id="PF13641">
    <property type="entry name" value="Glyco_tranf_2_3"/>
    <property type="match status" value="1"/>
</dbReference>
<evidence type="ECO:0000256" key="2">
    <source>
        <dbReference type="ARBA" id="ARBA00004760"/>
    </source>
</evidence>
<evidence type="ECO:0000256" key="6">
    <source>
        <dbReference type="ARBA" id="ARBA00022692"/>
    </source>
</evidence>
<dbReference type="KEGG" id="ccos:Pan44_24060"/>
<name>A0A517SE26_9PLAN</name>
<sequence length="440" mass="49082">MMIWGGLLTLAVFCVLTVAVILQVLPCIRKIRERAVRPTESRWPCVQVILSLKGTDPFLERCLERLAAQDYPDYQVTVVVDSLEDPAWQQASAAEEVYGREVMDLQVRSHQGRTCTRKLSNQLSAFSTLRPEVEIVVLCDGDAVVHRTWLKELVSGLDDSRLAAVSANRWFSPPGCDVASLSRHYWNALAIPTQQQHRILWAGSLAMRRSIVDESGFREAFEHGFADDAVIAAYLTRTGRPYEVLGTTYVVNSETTTIRGYWNFLVRQMLCVRLDHPRWRPIFLHAVVLAVAFALFLPALFVAGPMAMALGYLGLCIYGLTLLILTSVYDRELRRTFPEIEALDVPVSRQRVLMALPALLFTSAIYPAATIAAASTRSHLWRGVEYQLTDGKIVATIERPSGRERRGLTGRLLRRPGFLTRANGPGVSPRAEAASTETVG</sequence>
<evidence type="ECO:0000256" key="1">
    <source>
        <dbReference type="ARBA" id="ARBA00004141"/>
    </source>
</evidence>
<keyword evidence="4" id="KW-0328">Glycosyltransferase</keyword>
<keyword evidence="5 11" id="KW-0808">Transferase</keyword>
<evidence type="ECO:0000256" key="4">
    <source>
        <dbReference type="ARBA" id="ARBA00022676"/>
    </source>
</evidence>
<comment type="pathway">
    <text evidence="3">Sphingolipid metabolism.</text>
</comment>
<dbReference type="GO" id="GO:0008120">
    <property type="term" value="F:ceramide glucosyltransferase activity"/>
    <property type="evidence" value="ECO:0007669"/>
    <property type="project" value="TreeGrafter"/>
</dbReference>
<keyword evidence="12" id="KW-1185">Reference proteome</keyword>
<accession>A0A517SE26</accession>
<dbReference type="PANTHER" id="PTHR12726">
    <property type="entry name" value="CERAMIDE GLUCOSYLTRANSFERASE"/>
    <property type="match status" value="1"/>
</dbReference>
<evidence type="ECO:0000256" key="7">
    <source>
        <dbReference type="ARBA" id="ARBA00022989"/>
    </source>
</evidence>
<keyword evidence="8 10" id="KW-0472">Membrane</keyword>
<dbReference type="InParanoid" id="A0A517SE26"/>
<protein>
    <submittedName>
        <fullName evidence="11">Glycosyl transferase family 2</fullName>
    </submittedName>
</protein>
<evidence type="ECO:0000256" key="8">
    <source>
        <dbReference type="ARBA" id="ARBA00023136"/>
    </source>
</evidence>
<gene>
    <name evidence="11" type="ORF">Pan44_24060</name>
</gene>
<keyword evidence="7 10" id="KW-1133">Transmembrane helix</keyword>
<feature type="transmembrane region" description="Helical" evidence="10">
    <location>
        <begin position="309"/>
        <end position="329"/>
    </location>
</feature>
<reference evidence="11 12" key="1">
    <citation type="submission" date="2019-02" db="EMBL/GenBank/DDBJ databases">
        <title>Deep-cultivation of Planctomycetes and their phenomic and genomic characterization uncovers novel biology.</title>
        <authorList>
            <person name="Wiegand S."/>
            <person name="Jogler M."/>
            <person name="Boedeker C."/>
            <person name="Pinto D."/>
            <person name="Vollmers J."/>
            <person name="Rivas-Marin E."/>
            <person name="Kohn T."/>
            <person name="Peeters S.H."/>
            <person name="Heuer A."/>
            <person name="Rast P."/>
            <person name="Oberbeckmann S."/>
            <person name="Bunk B."/>
            <person name="Jeske O."/>
            <person name="Meyerdierks A."/>
            <person name="Storesund J.E."/>
            <person name="Kallscheuer N."/>
            <person name="Luecker S."/>
            <person name="Lage O.M."/>
            <person name="Pohl T."/>
            <person name="Merkel B.J."/>
            <person name="Hornburger P."/>
            <person name="Mueller R.-W."/>
            <person name="Bruemmer F."/>
            <person name="Labrenz M."/>
            <person name="Spormann A.M."/>
            <person name="Op den Camp H."/>
            <person name="Overmann J."/>
            <person name="Amann R."/>
            <person name="Jetten M.S.M."/>
            <person name="Mascher T."/>
            <person name="Medema M.H."/>
            <person name="Devos D.P."/>
            <person name="Kaster A.-K."/>
            <person name="Ovreas L."/>
            <person name="Rohde M."/>
            <person name="Galperin M.Y."/>
            <person name="Jogler C."/>
        </authorList>
    </citation>
    <scope>NUCLEOTIDE SEQUENCE [LARGE SCALE GENOMIC DNA]</scope>
    <source>
        <strain evidence="11 12">Pan44</strain>
    </source>
</reference>
<evidence type="ECO:0000313" key="12">
    <source>
        <dbReference type="Proteomes" id="UP000315700"/>
    </source>
</evidence>
<feature type="region of interest" description="Disordered" evidence="9">
    <location>
        <begin position="417"/>
        <end position="440"/>
    </location>
</feature>
<dbReference type="AlphaFoldDB" id="A0A517SE26"/>
<organism evidence="11 12">
    <name type="scientific">Caulifigura coniformis</name>
    <dbReference type="NCBI Taxonomy" id="2527983"/>
    <lineage>
        <taxon>Bacteria</taxon>
        <taxon>Pseudomonadati</taxon>
        <taxon>Planctomycetota</taxon>
        <taxon>Planctomycetia</taxon>
        <taxon>Planctomycetales</taxon>
        <taxon>Planctomycetaceae</taxon>
        <taxon>Caulifigura</taxon>
    </lineage>
</organism>
<dbReference type="OrthoDB" id="284671at2"/>
<dbReference type="GO" id="GO:0016020">
    <property type="term" value="C:membrane"/>
    <property type="evidence" value="ECO:0007669"/>
    <property type="project" value="UniProtKB-SubCell"/>
</dbReference>
<dbReference type="PANTHER" id="PTHR12726:SF0">
    <property type="entry name" value="CERAMIDE GLUCOSYLTRANSFERASE"/>
    <property type="match status" value="1"/>
</dbReference>
<dbReference type="Gene3D" id="3.90.550.10">
    <property type="entry name" value="Spore Coat Polysaccharide Biosynthesis Protein SpsA, Chain A"/>
    <property type="match status" value="1"/>
</dbReference>
<dbReference type="GO" id="GO:0006679">
    <property type="term" value="P:glucosylceramide biosynthetic process"/>
    <property type="evidence" value="ECO:0007669"/>
    <property type="project" value="TreeGrafter"/>
</dbReference>